<dbReference type="GO" id="GO:0032981">
    <property type="term" value="P:mitochondrial respiratory chain complex I assembly"/>
    <property type="evidence" value="ECO:0007669"/>
    <property type="project" value="TreeGrafter"/>
</dbReference>
<dbReference type="AlphaFoldDB" id="A0A8D8RZY1"/>
<dbReference type="EMBL" id="HBUF01377404">
    <property type="protein sequence ID" value="CAG6728921.1"/>
    <property type="molecule type" value="Transcribed_RNA"/>
</dbReference>
<name>A0A8D8RZY1_9HEMI</name>
<dbReference type="InterPro" id="IPR009801">
    <property type="entry name" value="TMEM126"/>
</dbReference>
<organism evidence="7">
    <name type="scientific">Cacopsylla melanoneura</name>
    <dbReference type="NCBI Taxonomy" id="428564"/>
    <lineage>
        <taxon>Eukaryota</taxon>
        <taxon>Metazoa</taxon>
        <taxon>Ecdysozoa</taxon>
        <taxon>Arthropoda</taxon>
        <taxon>Hexapoda</taxon>
        <taxon>Insecta</taxon>
        <taxon>Pterygota</taxon>
        <taxon>Neoptera</taxon>
        <taxon>Paraneoptera</taxon>
        <taxon>Hemiptera</taxon>
        <taxon>Sternorrhyncha</taxon>
        <taxon>Psylloidea</taxon>
        <taxon>Psyllidae</taxon>
        <taxon>Psyllinae</taxon>
        <taxon>Cacopsylla</taxon>
    </lineage>
</organism>
<dbReference type="GO" id="GO:0031966">
    <property type="term" value="C:mitochondrial membrane"/>
    <property type="evidence" value="ECO:0007669"/>
    <property type="project" value="UniProtKB-SubCell"/>
</dbReference>
<proteinExistence type="predicted"/>
<feature type="transmembrane region" description="Helical" evidence="6">
    <location>
        <begin position="75"/>
        <end position="96"/>
    </location>
</feature>
<sequence>MPVIHKSVSFAETPKDAVILTRSHAAQHVYDAIADLKFSQNWPLKVSLAALFVTSGLSSLLITQRIRTLFKIGRYGYIMTAIPAAYVPMIGSYLFYRFDVMQPILLQEKMCPTCLQVQSMGVQLTAGVIYPFLASYAITYATASNIGSITAPALKMIKDPSSRREMFEIFKRTTQKLSSRLVTLSILQCVVACGAVMVQMYTIDDMIAQVEKTRLENIEEIARQQKERNYKEQTKSSLTVY</sequence>
<feature type="transmembrane region" description="Helical" evidence="6">
    <location>
        <begin position="46"/>
        <end position="63"/>
    </location>
</feature>
<reference evidence="7" key="1">
    <citation type="submission" date="2021-05" db="EMBL/GenBank/DDBJ databases">
        <authorList>
            <person name="Alioto T."/>
            <person name="Alioto T."/>
            <person name="Gomez Garrido J."/>
        </authorList>
    </citation>
    <scope>NUCLEOTIDE SEQUENCE</scope>
</reference>
<dbReference type="EMBL" id="HBUF01041769">
    <property type="protein sequence ID" value="CAG6618314.1"/>
    <property type="molecule type" value="Transcribed_RNA"/>
</dbReference>
<evidence type="ECO:0000313" key="7">
    <source>
        <dbReference type="EMBL" id="CAG6658016.1"/>
    </source>
</evidence>
<dbReference type="Pfam" id="PF07114">
    <property type="entry name" value="TMEM126"/>
    <property type="match status" value="1"/>
</dbReference>
<dbReference type="PANTHER" id="PTHR16296:SF2">
    <property type="entry name" value="TRANSMEMBRANE PROTEIN 126A"/>
    <property type="match status" value="1"/>
</dbReference>
<evidence type="ECO:0000256" key="5">
    <source>
        <dbReference type="ARBA" id="ARBA00023136"/>
    </source>
</evidence>
<protein>
    <submittedName>
        <fullName evidence="7">Uncharacterized protein</fullName>
    </submittedName>
</protein>
<evidence type="ECO:0000256" key="3">
    <source>
        <dbReference type="ARBA" id="ARBA00022989"/>
    </source>
</evidence>
<feature type="transmembrane region" description="Helical" evidence="6">
    <location>
        <begin position="128"/>
        <end position="154"/>
    </location>
</feature>
<keyword evidence="5 6" id="KW-0472">Membrane</keyword>
<feature type="transmembrane region" description="Helical" evidence="6">
    <location>
        <begin position="181"/>
        <end position="201"/>
    </location>
</feature>
<dbReference type="EMBL" id="HBUF01041770">
    <property type="protein sequence ID" value="CAG6618316.1"/>
    <property type="molecule type" value="Transcribed_RNA"/>
</dbReference>
<evidence type="ECO:0000256" key="2">
    <source>
        <dbReference type="ARBA" id="ARBA00022692"/>
    </source>
</evidence>
<evidence type="ECO:0000256" key="4">
    <source>
        <dbReference type="ARBA" id="ARBA00023128"/>
    </source>
</evidence>
<dbReference type="EMBL" id="HBUF01041766">
    <property type="protein sequence ID" value="CAG6618308.1"/>
    <property type="molecule type" value="Transcribed_RNA"/>
</dbReference>
<comment type="subcellular location">
    <subcellularLocation>
        <location evidence="1">Mitochondrion membrane</location>
        <topology evidence="1">Multi-pass membrane protein</topology>
    </subcellularLocation>
</comment>
<keyword evidence="3 6" id="KW-1133">Transmembrane helix</keyword>
<accession>A0A8D8RZY1</accession>
<keyword evidence="2 6" id="KW-0812">Transmembrane</keyword>
<keyword evidence="4" id="KW-0496">Mitochondrion</keyword>
<dbReference type="EMBL" id="HBUF01190402">
    <property type="protein sequence ID" value="CAG6658016.1"/>
    <property type="molecule type" value="Transcribed_RNA"/>
</dbReference>
<evidence type="ECO:0000256" key="6">
    <source>
        <dbReference type="SAM" id="Phobius"/>
    </source>
</evidence>
<evidence type="ECO:0000256" key="1">
    <source>
        <dbReference type="ARBA" id="ARBA00004225"/>
    </source>
</evidence>
<dbReference type="EMBL" id="HBUF01041767">
    <property type="protein sequence ID" value="CAG6618310.1"/>
    <property type="molecule type" value="Transcribed_RNA"/>
</dbReference>
<dbReference type="EMBL" id="HBUF01190401">
    <property type="protein sequence ID" value="CAG6658015.1"/>
    <property type="molecule type" value="Transcribed_RNA"/>
</dbReference>
<dbReference type="PANTHER" id="PTHR16296">
    <property type="entry name" value="UNCHARACTERIZED HYPOTHALAMUS PROTEIN HT007"/>
    <property type="match status" value="1"/>
</dbReference>
<dbReference type="EMBL" id="HBUF01521047">
    <property type="protein sequence ID" value="CAG6748888.1"/>
    <property type="molecule type" value="Transcribed_RNA"/>
</dbReference>
<dbReference type="EMBL" id="HBUF01377403">
    <property type="protein sequence ID" value="CAG6728920.1"/>
    <property type="molecule type" value="Transcribed_RNA"/>
</dbReference>